<evidence type="ECO:0000313" key="6">
    <source>
        <dbReference type="Proteomes" id="UP001429745"/>
    </source>
</evidence>
<proteinExistence type="predicted"/>
<dbReference type="Pfam" id="PF01408">
    <property type="entry name" value="GFO_IDH_MocA"/>
    <property type="match status" value="1"/>
</dbReference>
<dbReference type="SUPFAM" id="SSF51735">
    <property type="entry name" value="NAD(P)-binding Rossmann-fold domains"/>
    <property type="match status" value="1"/>
</dbReference>
<dbReference type="InterPro" id="IPR000683">
    <property type="entry name" value="Gfo/Idh/MocA-like_OxRdtase_N"/>
</dbReference>
<name>A0ABX1K8A5_9MICO</name>
<keyword evidence="6" id="KW-1185">Reference proteome</keyword>
<keyword evidence="1" id="KW-0560">Oxidoreductase</keyword>
<evidence type="ECO:0000256" key="2">
    <source>
        <dbReference type="ARBA" id="ARBA00023027"/>
    </source>
</evidence>
<gene>
    <name evidence="5" type="ORF">HF576_03540</name>
</gene>
<sequence length="369" mass="38599">MTGRLRVGVAGVHGHGRSHVDAALALPADVELVAVADPRGGGDVPTSTRVFGDAADMIDEAGLDIVVLSTPIPTHAELALRALAGGAHVLLEKPPVPSVADHVRLTSAADAAARAVQVGFQSLGSTGVPATAAAVASGAIGDVLHYGAVGLWSRSEQYWRRTAWAGHRVRDGRLVADGVVTNPLAHAVATAFAIAGAHAPADVVTVETDLRRANDIETDDTSSLVVELRAGYRMAAGLAVTAPRRHEPYVLVRGTRGHLVYHYTADTLHVFRDGAPLPRTYEFTRTGLLADLVAHARGGAPLLAPLHRTGAFTRVLEEIVGSPAPARIDPALVRVATAGDETFRIVDGIEDAAERVAWEAKTFRELGAL</sequence>
<keyword evidence="2" id="KW-0520">NAD</keyword>
<reference evidence="5 6" key="1">
    <citation type="submission" date="2020-04" db="EMBL/GenBank/DDBJ databases">
        <title>CFH 90308 Microbacterium sp.</title>
        <authorList>
            <person name="Nie G."/>
            <person name="Ming H."/>
            <person name="Xia T."/>
        </authorList>
    </citation>
    <scope>NUCLEOTIDE SEQUENCE [LARGE SCALE GENOMIC DNA]</scope>
    <source>
        <strain evidence="5 6">CFH 90308</strain>
    </source>
</reference>
<dbReference type="Gene3D" id="3.30.360.10">
    <property type="entry name" value="Dihydrodipicolinate Reductase, domain 2"/>
    <property type="match status" value="1"/>
</dbReference>
<dbReference type="RefSeq" id="WP_168911376.1">
    <property type="nucleotide sequence ID" value="NZ_JABACI010000001.1"/>
</dbReference>
<dbReference type="EMBL" id="JABACI010000001">
    <property type="protein sequence ID" value="NLP82910.1"/>
    <property type="molecule type" value="Genomic_DNA"/>
</dbReference>
<dbReference type="PANTHER" id="PTHR43818">
    <property type="entry name" value="BCDNA.GH03377"/>
    <property type="match status" value="1"/>
</dbReference>
<dbReference type="InterPro" id="IPR036291">
    <property type="entry name" value="NAD(P)-bd_dom_sf"/>
</dbReference>
<comment type="caution">
    <text evidence="5">The sequence shown here is derived from an EMBL/GenBank/DDBJ whole genome shotgun (WGS) entry which is preliminary data.</text>
</comment>
<dbReference type="SUPFAM" id="SSF55347">
    <property type="entry name" value="Glyceraldehyde-3-phosphate dehydrogenase-like, C-terminal domain"/>
    <property type="match status" value="1"/>
</dbReference>
<dbReference type="Pfam" id="PF22725">
    <property type="entry name" value="GFO_IDH_MocA_C3"/>
    <property type="match status" value="1"/>
</dbReference>
<accession>A0ABX1K8A5</accession>
<feature type="domain" description="Gfo/Idh/MocA-like oxidoreductase N-terminal" evidence="3">
    <location>
        <begin position="5"/>
        <end position="120"/>
    </location>
</feature>
<evidence type="ECO:0000259" key="4">
    <source>
        <dbReference type="Pfam" id="PF22725"/>
    </source>
</evidence>
<dbReference type="InterPro" id="IPR050463">
    <property type="entry name" value="Gfo/Idh/MocA_oxidrdct_glycsds"/>
</dbReference>
<evidence type="ECO:0000256" key="1">
    <source>
        <dbReference type="ARBA" id="ARBA00023002"/>
    </source>
</evidence>
<evidence type="ECO:0000259" key="3">
    <source>
        <dbReference type="Pfam" id="PF01408"/>
    </source>
</evidence>
<dbReference type="PANTHER" id="PTHR43818:SF11">
    <property type="entry name" value="BCDNA.GH03377"/>
    <property type="match status" value="1"/>
</dbReference>
<dbReference type="Gene3D" id="3.40.50.720">
    <property type="entry name" value="NAD(P)-binding Rossmann-like Domain"/>
    <property type="match status" value="1"/>
</dbReference>
<protein>
    <submittedName>
        <fullName evidence="5">Gfo/Idh/MocA family oxidoreductase</fullName>
    </submittedName>
</protein>
<dbReference type="InterPro" id="IPR055170">
    <property type="entry name" value="GFO_IDH_MocA-like_dom"/>
</dbReference>
<organism evidence="5 6">
    <name type="scientific">Microbacterium salsuginis</name>
    <dbReference type="NCBI Taxonomy" id="2722803"/>
    <lineage>
        <taxon>Bacteria</taxon>
        <taxon>Bacillati</taxon>
        <taxon>Actinomycetota</taxon>
        <taxon>Actinomycetes</taxon>
        <taxon>Micrococcales</taxon>
        <taxon>Microbacteriaceae</taxon>
        <taxon>Microbacterium</taxon>
    </lineage>
</organism>
<evidence type="ECO:0000313" key="5">
    <source>
        <dbReference type="EMBL" id="NLP82910.1"/>
    </source>
</evidence>
<dbReference type="Proteomes" id="UP001429745">
    <property type="component" value="Unassembled WGS sequence"/>
</dbReference>
<feature type="domain" description="GFO/IDH/MocA-like oxidoreductase" evidence="4">
    <location>
        <begin position="133"/>
        <end position="259"/>
    </location>
</feature>